<organism evidence="1 2">
    <name type="scientific">Eumeta variegata</name>
    <name type="common">Bagworm moth</name>
    <name type="synonym">Eumeta japonica</name>
    <dbReference type="NCBI Taxonomy" id="151549"/>
    <lineage>
        <taxon>Eukaryota</taxon>
        <taxon>Metazoa</taxon>
        <taxon>Ecdysozoa</taxon>
        <taxon>Arthropoda</taxon>
        <taxon>Hexapoda</taxon>
        <taxon>Insecta</taxon>
        <taxon>Pterygota</taxon>
        <taxon>Neoptera</taxon>
        <taxon>Endopterygota</taxon>
        <taxon>Lepidoptera</taxon>
        <taxon>Glossata</taxon>
        <taxon>Ditrysia</taxon>
        <taxon>Tineoidea</taxon>
        <taxon>Psychidae</taxon>
        <taxon>Oiketicinae</taxon>
        <taxon>Eumeta</taxon>
    </lineage>
</organism>
<dbReference type="OrthoDB" id="5954824at2759"/>
<dbReference type="STRING" id="151549.A0A4C1YXM3"/>
<evidence type="ECO:0000313" key="1">
    <source>
        <dbReference type="EMBL" id="GBP79157.1"/>
    </source>
</evidence>
<dbReference type="Proteomes" id="UP000299102">
    <property type="component" value="Unassembled WGS sequence"/>
</dbReference>
<comment type="caution">
    <text evidence="1">The sequence shown here is derived from an EMBL/GenBank/DDBJ whole genome shotgun (WGS) entry which is preliminary data.</text>
</comment>
<keyword evidence="2" id="KW-1185">Reference proteome</keyword>
<proteinExistence type="predicted"/>
<dbReference type="InterPro" id="IPR019399">
    <property type="entry name" value="Parkin_co-regulated_protein"/>
</dbReference>
<dbReference type="EMBL" id="BGZK01001403">
    <property type="protein sequence ID" value="GBP79157.1"/>
    <property type="molecule type" value="Genomic_DNA"/>
</dbReference>
<dbReference type="Pfam" id="PF10274">
    <property type="entry name" value="ParcG"/>
    <property type="match status" value="1"/>
</dbReference>
<dbReference type="AlphaFoldDB" id="A0A4C1YXM3"/>
<accession>A0A4C1YXM3</accession>
<name>A0A4C1YXM3_EUMVA</name>
<evidence type="ECO:0000313" key="2">
    <source>
        <dbReference type="Proteomes" id="UP000299102"/>
    </source>
</evidence>
<protein>
    <submittedName>
        <fullName evidence="1">Parkin coregulated gene protein homolog</fullName>
    </submittedName>
</protein>
<sequence length="127" mass="14037">MVVRICFAYKSSSLCVPPAGNIGAEIDFTTLGDQNVADLIDETLQLLERYGGVDAFINIKGVTSTFPASRVGIECLMKGSVDSWRGKWCDECGIRAMASRERRREDMTSYVMSVMPFTVTVAVEARR</sequence>
<reference evidence="1 2" key="1">
    <citation type="journal article" date="2019" name="Commun. Biol.">
        <title>The bagworm genome reveals a unique fibroin gene that provides high tensile strength.</title>
        <authorList>
            <person name="Kono N."/>
            <person name="Nakamura H."/>
            <person name="Ohtoshi R."/>
            <person name="Tomita M."/>
            <person name="Numata K."/>
            <person name="Arakawa K."/>
        </authorList>
    </citation>
    <scope>NUCLEOTIDE SEQUENCE [LARGE SCALE GENOMIC DNA]</scope>
</reference>
<gene>
    <name evidence="1" type="primary">Pacrg</name>
    <name evidence="1" type="ORF">EVAR_62058_1</name>
</gene>